<dbReference type="OrthoDB" id="7596328at2"/>
<evidence type="ECO:0000313" key="1">
    <source>
        <dbReference type="EMBL" id="RJX67862.1"/>
    </source>
</evidence>
<comment type="caution">
    <text evidence="1">The sequence shown here is derived from an EMBL/GenBank/DDBJ whole genome shotgun (WGS) entry which is preliminary data.</text>
</comment>
<protein>
    <submittedName>
        <fullName evidence="1">Uncharacterized protein</fullName>
    </submittedName>
</protein>
<dbReference type="RefSeq" id="WP_120108775.1">
    <property type="nucleotide sequence ID" value="NZ_RAHJ01000018.1"/>
</dbReference>
<proteinExistence type="predicted"/>
<dbReference type="Proteomes" id="UP000284322">
    <property type="component" value="Unassembled WGS sequence"/>
</dbReference>
<evidence type="ECO:0000313" key="2">
    <source>
        <dbReference type="Proteomes" id="UP000284322"/>
    </source>
</evidence>
<reference evidence="1 2" key="1">
    <citation type="submission" date="2018-09" db="EMBL/GenBank/DDBJ databases">
        <title>Altererythrobacter sp.Ery1 and Ery12, the genome sequencing of novel strains in genus Alterythrobacter.</title>
        <authorList>
            <person name="Cheng H."/>
            <person name="Wu Y.-H."/>
            <person name="Fang C."/>
            <person name="Xu X.-W."/>
        </authorList>
    </citation>
    <scope>NUCLEOTIDE SEQUENCE [LARGE SCALE GENOMIC DNA]</scope>
    <source>
        <strain evidence="1 2">Ery12</strain>
    </source>
</reference>
<dbReference type="AlphaFoldDB" id="A0A419R1W0"/>
<organism evidence="1 2">
    <name type="scientific">Tsuneonella suprasediminis</name>
    <dbReference type="NCBI Taxonomy" id="2306996"/>
    <lineage>
        <taxon>Bacteria</taxon>
        <taxon>Pseudomonadati</taxon>
        <taxon>Pseudomonadota</taxon>
        <taxon>Alphaproteobacteria</taxon>
        <taxon>Sphingomonadales</taxon>
        <taxon>Erythrobacteraceae</taxon>
        <taxon>Tsuneonella</taxon>
    </lineage>
</organism>
<keyword evidence="2" id="KW-1185">Reference proteome</keyword>
<sequence>MIPSIASPARYVTQTAIAFAKAGSARPVDDENPLPIGEVSYSHARAAIPDTALDPGRALMIVATGSGQVLIELANGGTVALPVTAGVTLLPFAVAAITALDGAERAVFTLLD</sequence>
<dbReference type="EMBL" id="RAHJ01000018">
    <property type="protein sequence ID" value="RJX67862.1"/>
    <property type="molecule type" value="Genomic_DNA"/>
</dbReference>
<accession>A0A419R1W0</accession>
<gene>
    <name evidence="1" type="ORF">D6858_07800</name>
</gene>
<name>A0A419R1W0_9SPHN</name>